<accession>A0A383S7J6</accession>
<organism evidence="8 9">
    <name type="scientific">Propionibacterium australiense</name>
    <dbReference type="NCBI Taxonomy" id="119981"/>
    <lineage>
        <taxon>Bacteria</taxon>
        <taxon>Bacillati</taxon>
        <taxon>Actinomycetota</taxon>
        <taxon>Actinomycetes</taxon>
        <taxon>Propionibacteriales</taxon>
        <taxon>Propionibacteriaceae</taxon>
        <taxon>Propionibacterium</taxon>
    </lineage>
</organism>
<dbReference type="Pfam" id="PF02361">
    <property type="entry name" value="CbiQ"/>
    <property type="match status" value="1"/>
</dbReference>
<evidence type="ECO:0000256" key="6">
    <source>
        <dbReference type="SAM" id="Phobius"/>
    </source>
</evidence>
<keyword evidence="3 6" id="KW-0812">Transmembrane</keyword>
<feature type="transmembrane region" description="Helical" evidence="6">
    <location>
        <begin position="39"/>
        <end position="60"/>
    </location>
</feature>
<dbReference type="CDD" id="cd16914">
    <property type="entry name" value="EcfT"/>
    <property type="match status" value="1"/>
</dbReference>
<evidence type="ECO:0000256" key="1">
    <source>
        <dbReference type="ARBA" id="ARBA00004141"/>
    </source>
</evidence>
<dbReference type="InterPro" id="IPR003339">
    <property type="entry name" value="ABC/ECF_trnsptr_transmembrane"/>
</dbReference>
<feature type="transmembrane region" description="Helical" evidence="6">
    <location>
        <begin position="224"/>
        <end position="242"/>
    </location>
</feature>
<dbReference type="EMBL" id="UNQJ01000007">
    <property type="protein sequence ID" value="SYZ33384.1"/>
    <property type="molecule type" value="Genomic_DNA"/>
</dbReference>
<sequence length="244" mass="27553">METVLRNTRPTAKQMFLDPRTKILLCLTVSCVMISSDSFGIMNVVLPCLATIPLLFLILLKKPQIAAYYTVMYAVTATVPRLLMPHLSPLFNLLFTGMIAMFTKLIPGMSMFCLLVLTTTVSEFVAAMDRLHVSKKFSIPVSVMFRFLPTIWEEYRAIRDAMRLREVGSWRNPMEMLEYRMVPLLTGLVTIGNELSTSALTRGLDAPVRRTNICPIGFHWQDGAALLLCVAVIICFVLSNFYGW</sequence>
<reference evidence="8" key="1">
    <citation type="submission" date="2018-08" db="EMBL/GenBank/DDBJ databases">
        <authorList>
            <person name="Ferrada E.E."/>
            <person name="Latorre B.A."/>
        </authorList>
    </citation>
    <scope>NUCLEOTIDE SEQUENCE [LARGE SCALE GENOMIC DNA]</scope>
    <source>
        <strain evidence="8">Propionibacterium_australiense1</strain>
    </source>
</reference>
<evidence type="ECO:0000313" key="9">
    <source>
        <dbReference type="Proteomes" id="UP000263928"/>
    </source>
</evidence>
<evidence type="ECO:0000256" key="5">
    <source>
        <dbReference type="ARBA" id="ARBA00023136"/>
    </source>
</evidence>
<keyword evidence="5 6" id="KW-0472">Membrane</keyword>
<keyword evidence="9" id="KW-1185">Reference proteome</keyword>
<evidence type="ECO:0000256" key="3">
    <source>
        <dbReference type="ARBA" id="ARBA00022692"/>
    </source>
</evidence>
<name>A0A383S7J6_9ACTN</name>
<dbReference type="InterPro" id="IPR051611">
    <property type="entry name" value="ECF_transporter_component"/>
</dbReference>
<feature type="transmembrane region" description="Helical" evidence="6">
    <location>
        <begin position="66"/>
        <end position="83"/>
    </location>
</feature>
<gene>
    <name evidence="7" type="ORF">D7U36_10475</name>
    <name evidence="8" type="ORF">PROPAUS_1303</name>
</gene>
<evidence type="ECO:0000313" key="7">
    <source>
        <dbReference type="EMBL" id="RLP07979.1"/>
    </source>
</evidence>
<reference evidence="9" key="2">
    <citation type="submission" date="2018-08" db="EMBL/GenBank/DDBJ databases">
        <authorList>
            <person name="Hornung B."/>
        </authorList>
    </citation>
    <scope>NUCLEOTIDE SEQUENCE [LARGE SCALE GENOMIC DNA]</scope>
</reference>
<feature type="transmembrane region" description="Helical" evidence="6">
    <location>
        <begin position="90"/>
        <end position="117"/>
    </location>
</feature>
<dbReference type="RefSeq" id="WP_119161731.1">
    <property type="nucleotide sequence ID" value="NZ_LR134442.1"/>
</dbReference>
<comment type="subcellular location">
    <subcellularLocation>
        <location evidence="1">Membrane</location>
        <topology evidence="1">Multi-pass membrane protein</topology>
    </subcellularLocation>
</comment>
<evidence type="ECO:0000256" key="2">
    <source>
        <dbReference type="ARBA" id="ARBA00022475"/>
    </source>
</evidence>
<reference evidence="7 10" key="3">
    <citation type="submission" date="2018-10" db="EMBL/GenBank/DDBJ databases">
        <title>Propionibacterium australiense Genome Sequencing and Assembly.</title>
        <authorList>
            <person name="Bernier A.-M."/>
            <person name="Bernard K."/>
        </authorList>
    </citation>
    <scope>NUCLEOTIDE SEQUENCE [LARGE SCALE GENOMIC DNA]</scope>
    <source>
        <strain evidence="7 10">NML98A078</strain>
    </source>
</reference>
<dbReference type="Proteomes" id="UP000279336">
    <property type="component" value="Unassembled WGS sequence"/>
</dbReference>
<protein>
    <submittedName>
        <fullName evidence="8">Cobalt transport protein</fullName>
    </submittedName>
    <submittedName>
        <fullName evidence="7">Energy-coupling factor transporter transmembrane protein EcfT</fullName>
    </submittedName>
</protein>
<dbReference type="GO" id="GO:0005886">
    <property type="term" value="C:plasma membrane"/>
    <property type="evidence" value="ECO:0007669"/>
    <property type="project" value="UniProtKB-ARBA"/>
</dbReference>
<evidence type="ECO:0000313" key="10">
    <source>
        <dbReference type="Proteomes" id="UP000279336"/>
    </source>
</evidence>
<keyword evidence="4 6" id="KW-1133">Transmembrane helix</keyword>
<dbReference type="PANTHER" id="PTHR34857:SF2">
    <property type="entry name" value="SLL0384 PROTEIN"/>
    <property type="match status" value="1"/>
</dbReference>
<dbReference type="Proteomes" id="UP000263928">
    <property type="component" value="Unassembled WGS sequence"/>
</dbReference>
<dbReference type="EMBL" id="RCIW01000016">
    <property type="protein sequence ID" value="RLP07979.1"/>
    <property type="molecule type" value="Genomic_DNA"/>
</dbReference>
<dbReference type="PANTHER" id="PTHR34857">
    <property type="entry name" value="SLL0384 PROTEIN"/>
    <property type="match status" value="1"/>
</dbReference>
<dbReference type="AlphaFoldDB" id="A0A383S7J6"/>
<evidence type="ECO:0000313" key="8">
    <source>
        <dbReference type="EMBL" id="SYZ33384.1"/>
    </source>
</evidence>
<dbReference type="OrthoDB" id="3251998at2"/>
<keyword evidence="2" id="KW-1003">Cell membrane</keyword>
<evidence type="ECO:0000256" key="4">
    <source>
        <dbReference type="ARBA" id="ARBA00022989"/>
    </source>
</evidence>
<proteinExistence type="predicted"/>